<protein>
    <recommendedName>
        <fullName evidence="3">Antitoxin Phd_YefM, type II toxin-antitoxin system</fullName>
    </recommendedName>
</protein>
<evidence type="ECO:0000313" key="1">
    <source>
        <dbReference type="EMBL" id="SDH94164.1"/>
    </source>
</evidence>
<dbReference type="AlphaFoldDB" id="A0A1G8GIE7"/>
<name>A0A1G8GIE7_9CLOT</name>
<dbReference type="RefSeq" id="WP_031573116.1">
    <property type="nucleotide sequence ID" value="NZ_FNDZ01000001.1"/>
</dbReference>
<sequence>MDFKKVNNITAVSISELGHENFRKIFEDLIELGVTEVYDENKKLAVLISPARFDEMNEIVENYELLLTALNRMTISSKATNTMDEVMNEFGITLKDLEKIDVDLDL</sequence>
<gene>
    <name evidence="1" type="ORF">SAMN05421804_101277</name>
</gene>
<organism evidence="1 2">
    <name type="scientific">Proteiniclasticum ruminis</name>
    <dbReference type="NCBI Taxonomy" id="398199"/>
    <lineage>
        <taxon>Bacteria</taxon>
        <taxon>Bacillati</taxon>
        <taxon>Bacillota</taxon>
        <taxon>Clostridia</taxon>
        <taxon>Eubacteriales</taxon>
        <taxon>Clostridiaceae</taxon>
        <taxon>Proteiniclasticum</taxon>
    </lineage>
</organism>
<dbReference type="Proteomes" id="UP000183255">
    <property type="component" value="Unassembled WGS sequence"/>
</dbReference>
<accession>A0A1G8GIE7</accession>
<evidence type="ECO:0000313" key="2">
    <source>
        <dbReference type="Proteomes" id="UP000183255"/>
    </source>
</evidence>
<proteinExistence type="predicted"/>
<evidence type="ECO:0008006" key="3">
    <source>
        <dbReference type="Google" id="ProtNLM"/>
    </source>
</evidence>
<dbReference type="EMBL" id="FNDZ01000001">
    <property type="protein sequence ID" value="SDH94164.1"/>
    <property type="molecule type" value="Genomic_DNA"/>
</dbReference>
<reference evidence="1 2" key="1">
    <citation type="submission" date="2016-10" db="EMBL/GenBank/DDBJ databases">
        <authorList>
            <person name="de Groot N.N."/>
        </authorList>
    </citation>
    <scope>NUCLEOTIDE SEQUENCE [LARGE SCALE GENOMIC DNA]</scope>
    <source>
        <strain evidence="1 2">CGMCC 1.5058</strain>
    </source>
</reference>